<evidence type="ECO:0000313" key="1">
    <source>
        <dbReference type="Proteomes" id="UP000095286"/>
    </source>
</evidence>
<name>A0AC35TZW2_9BILA</name>
<accession>A0AC35TZW2</accession>
<dbReference type="Proteomes" id="UP000095286">
    <property type="component" value="Unplaced"/>
</dbReference>
<organism evidence="1 2">
    <name type="scientific">Rhabditophanes sp. KR3021</name>
    <dbReference type="NCBI Taxonomy" id="114890"/>
    <lineage>
        <taxon>Eukaryota</taxon>
        <taxon>Metazoa</taxon>
        <taxon>Ecdysozoa</taxon>
        <taxon>Nematoda</taxon>
        <taxon>Chromadorea</taxon>
        <taxon>Rhabditida</taxon>
        <taxon>Tylenchina</taxon>
        <taxon>Panagrolaimomorpha</taxon>
        <taxon>Strongyloidoidea</taxon>
        <taxon>Alloionematidae</taxon>
        <taxon>Rhabditophanes</taxon>
    </lineage>
</organism>
<reference evidence="2" key="1">
    <citation type="submission" date="2016-11" db="UniProtKB">
        <authorList>
            <consortium name="WormBaseParasite"/>
        </authorList>
    </citation>
    <scope>IDENTIFICATION</scope>
    <source>
        <strain evidence="2">KR3021</strain>
    </source>
</reference>
<dbReference type="WBParaSite" id="RSKR_0000603100.1">
    <property type="protein sequence ID" value="RSKR_0000603100.1"/>
    <property type="gene ID" value="RSKR_0000603100"/>
</dbReference>
<protein>
    <submittedName>
        <fullName evidence="2">PH domain-containing protein</fullName>
    </submittedName>
</protein>
<proteinExistence type="predicted"/>
<sequence length="208" mass="23800">MDKLRCSSNFNDVVKLPRFEECRESLRYYDICETVSVKMKGNSYSFMRCFGKKGYTKVNVAVTPHKKLIIYKSQTTGLVLELSQLTGLQSNKKATKIGMEVDTSLQVVLIFPFGRIKIATNLVTIESWLAKLQLIFRSTTNPMVKRKSFADTPTTNKRKRIDIRGDCETKRVRFNPIHRGPSFYDKDMALKVVNLTDLLENLSLDKSG</sequence>
<evidence type="ECO:0000313" key="2">
    <source>
        <dbReference type="WBParaSite" id="RSKR_0000603100.1"/>
    </source>
</evidence>